<evidence type="ECO:0000256" key="4">
    <source>
        <dbReference type="ARBA" id="ARBA00023163"/>
    </source>
</evidence>
<dbReference type="CDD" id="cd00265">
    <property type="entry name" value="MADS_MEF2_like"/>
    <property type="match status" value="1"/>
</dbReference>
<feature type="compositionally biased region" description="Polar residues" evidence="6">
    <location>
        <begin position="176"/>
        <end position="187"/>
    </location>
</feature>
<dbReference type="SMART" id="SM00432">
    <property type="entry name" value="MADS"/>
    <property type="match status" value="1"/>
</dbReference>
<dbReference type="KEGG" id="eiv:EIN_274880"/>
<dbReference type="VEuPathDB" id="AmoebaDB:EIN_274880"/>
<gene>
    <name evidence="8" type="ORF">EIN_274880</name>
</gene>
<comment type="subcellular location">
    <subcellularLocation>
        <location evidence="1">Nucleus</location>
    </subcellularLocation>
</comment>
<feature type="compositionally biased region" description="Low complexity" evidence="6">
    <location>
        <begin position="212"/>
        <end position="228"/>
    </location>
</feature>
<dbReference type="Pfam" id="PF00319">
    <property type="entry name" value="SRF-TF"/>
    <property type="match status" value="1"/>
</dbReference>
<dbReference type="PANTHER" id="PTHR48019">
    <property type="entry name" value="SERUM RESPONSE FACTOR HOMOLOG"/>
    <property type="match status" value="1"/>
</dbReference>
<feature type="region of interest" description="Disordered" evidence="6">
    <location>
        <begin position="76"/>
        <end position="269"/>
    </location>
</feature>
<reference evidence="8 9" key="1">
    <citation type="submission" date="2012-10" db="EMBL/GenBank/DDBJ databases">
        <authorList>
            <person name="Zafar N."/>
            <person name="Inman J."/>
            <person name="Hall N."/>
            <person name="Lorenzi H."/>
            <person name="Caler E."/>
        </authorList>
    </citation>
    <scope>NUCLEOTIDE SEQUENCE [LARGE SCALE GENOMIC DNA]</scope>
    <source>
        <strain evidence="8 9">IP1</strain>
    </source>
</reference>
<sequence length="269" mass="31369">MGRNKIVIERIANDRNRQATFTKRKNGLIKKAMELSILCDCEIALICFNSTNNKIFVYSSGDIEKTLLRFTEFTPTQTPLTNQDYPRFSRRRKNAKTGDEETDDDDDEAPAPLKEKPLTAPKAPTALPTPLFPSQPSSFQPVSAPLPPQPPRQKMERAPPEYPSAPPHAYLDVRNQLEQRSSMQRQNLDMRQERQGFGQNPQQNTYQRPFDQDYPPQTQYRQQYQGDPGYPRYSDFDKSYDRDKDRKDQREDRQQMPPIKEEKRGRPED</sequence>
<dbReference type="InterPro" id="IPR002100">
    <property type="entry name" value="TF_MADSbox"/>
</dbReference>
<dbReference type="Gene3D" id="3.40.1810.10">
    <property type="entry name" value="Transcription factor, MADS-box"/>
    <property type="match status" value="1"/>
</dbReference>
<keyword evidence="3" id="KW-0238">DNA-binding</keyword>
<dbReference type="SUPFAM" id="SSF55455">
    <property type="entry name" value="SRF-like"/>
    <property type="match status" value="1"/>
</dbReference>
<dbReference type="OrthoDB" id="1898716at2759"/>
<dbReference type="PROSITE" id="PS50066">
    <property type="entry name" value="MADS_BOX_2"/>
    <property type="match status" value="1"/>
</dbReference>
<dbReference type="GO" id="GO:0046983">
    <property type="term" value="F:protein dimerization activity"/>
    <property type="evidence" value="ECO:0007669"/>
    <property type="project" value="InterPro"/>
</dbReference>
<dbReference type="GO" id="GO:0005634">
    <property type="term" value="C:nucleus"/>
    <property type="evidence" value="ECO:0007669"/>
    <property type="project" value="UniProtKB-SubCell"/>
</dbReference>
<dbReference type="InterPro" id="IPR033896">
    <property type="entry name" value="MEF2-like_N"/>
</dbReference>
<dbReference type="OMA" id="PRRYDQD"/>
<keyword evidence="5" id="KW-0539">Nucleus</keyword>
<evidence type="ECO:0000313" key="9">
    <source>
        <dbReference type="Proteomes" id="UP000014680"/>
    </source>
</evidence>
<name>A0A0A1U7E4_ENTIV</name>
<feature type="compositionally biased region" description="Polar residues" evidence="6">
    <location>
        <begin position="197"/>
        <end position="207"/>
    </location>
</feature>
<dbReference type="GO" id="GO:0045944">
    <property type="term" value="P:positive regulation of transcription by RNA polymerase II"/>
    <property type="evidence" value="ECO:0007669"/>
    <property type="project" value="InterPro"/>
</dbReference>
<feature type="compositionally biased region" description="Basic and acidic residues" evidence="6">
    <location>
        <begin position="234"/>
        <end position="269"/>
    </location>
</feature>
<evidence type="ECO:0000256" key="3">
    <source>
        <dbReference type="ARBA" id="ARBA00023125"/>
    </source>
</evidence>
<evidence type="ECO:0000256" key="6">
    <source>
        <dbReference type="SAM" id="MobiDB-lite"/>
    </source>
</evidence>
<evidence type="ECO:0000256" key="1">
    <source>
        <dbReference type="ARBA" id="ARBA00004123"/>
    </source>
</evidence>
<evidence type="ECO:0000313" key="8">
    <source>
        <dbReference type="EMBL" id="ELP87901.1"/>
    </source>
</evidence>
<dbReference type="GeneID" id="14886894"/>
<organism evidence="8 9">
    <name type="scientific">Entamoeba invadens IP1</name>
    <dbReference type="NCBI Taxonomy" id="370355"/>
    <lineage>
        <taxon>Eukaryota</taxon>
        <taxon>Amoebozoa</taxon>
        <taxon>Evosea</taxon>
        <taxon>Archamoebae</taxon>
        <taxon>Mastigamoebida</taxon>
        <taxon>Entamoebidae</taxon>
        <taxon>Entamoeba</taxon>
    </lineage>
</organism>
<feature type="compositionally biased region" description="Acidic residues" evidence="6">
    <location>
        <begin position="100"/>
        <end position="109"/>
    </location>
</feature>
<keyword evidence="9" id="KW-1185">Reference proteome</keyword>
<dbReference type="GO" id="GO:0000977">
    <property type="term" value="F:RNA polymerase II transcription regulatory region sequence-specific DNA binding"/>
    <property type="evidence" value="ECO:0007669"/>
    <property type="project" value="InterPro"/>
</dbReference>
<accession>A0A0A1U7E4</accession>
<keyword evidence="4" id="KW-0804">Transcription</keyword>
<feature type="domain" description="MADS-box" evidence="7">
    <location>
        <begin position="1"/>
        <end position="52"/>
    </location>
</feature>
<dbReference type="RefSeq" id="XP_004254672.1">
    <property type="nucleotide sequence ID" value="XM_004254624.1"/>
</dbReference>
<evidence type="ECO:0000256" key="2">
    <source>
        <dbReference type="ARBA" id="ARBA00023015"/>
    </source>
</evidence>
<dbReference type="InterPro" id="IPR036879">
    <property type="entry name" value="TF_MADSbox_sf"/>
</dbReference>
<dbReference type="InterPro" id="IPR050142">
    <property type="entry name" value="MADS-box/MEF2_TF"/>
</dbReference>
<evidence type="ECO:0000256" key="5">
    <source>
        <dbReference type="ARBA" id="ARBA00023242"/>
    </source>
</evidence>
<dbReference type="Proteomes" id="UP000014680">
    <property type="component" value="Unassembled WGS sequence"/>
</dbReference>
<dbReference type="PRINTS" id="PR00404">
    <property type="entry name" value="MADSDOMAIN"/>
</dbReference>
<dbReference type="EMBL" id="KB206783">
    <property type="protein sequence ID" value="ELP87901.1"/>
    <property type="molecule type" value="Genomic_DNA"/>
</dbReference>
<proteinExistence type="predicted"/>
<feature type="compositionally biased region" description="Low complexity" evidence="6">
    <location>
        <begin position="118"/>
        <end position="143"/>
    </location>
</feature>
<keyword evidence="2" id="KW-0805">Transcription regulation</keyword>
<dbReference type="AlphaFoldDB" id="A0A0A1U7E4"/>
<evidence type="ECO:0000259" key="7">
    <source>
        <dbReference type="PROSITE" id="PS50066"/>
    </source>
</evidence>
<protein>
    <submittedName>
        <fullName evidence="8">Floral homeotic protein APETALA, putative</fullName>
    </submittedName>
</protein>